<dbReference type="InterPro" id="IPR006342">
    <property type="entry name" value="FkbM_mtfrase"/>
</dbReference>
<dbReference type="PANTHER" id="PTHR34203:SF15">
    <property type="entry name" value="SLL1173 PROTEIN"/>
    <property type="match status" value="1"/>
</dbReference>
<protein>
    <recommendedName>
        <fullName evidence="1">Methyltransferase FkbM domain-containing protein</fullName>
    </recommendedName>
</protein>
<reference evidence="2" key="1">
    <citation type="submission" date="2016-09" db="EMBL/GenBank/DDBJ databases">
        <title>Draft genome of thermotolerant cyanobacterium Desertifilum sp. strain IPPAS B-1220.</title>
        <authorList>
            <person name="Sinetova M.A."/>
            <person name="Bolakhan K."/>
            <person name="Zayadan B.K."/>
            <person name="Mironov K.S."/>
            <person name="Ustinova V."/>
            <person name="Kupriyanova E.V."/>
            <person name="Sidorov R.A."/>
            <person name="Skrypnik A.N."/>
            <person name="Gogoleva N.E."/>
            <person name="Gogolev Y.V."/>
            <person name="Los D.A."/>
        </authorList>
    </citation>
    <scope>NUCLEOTIDE SEQUENCE [LARGE SCALE GENOMIC DNA]</scope>
    <source>
        <strain evidence="2">IPPAS B-1220</strain>
    </source>
</reference>
<evidence type="ECO:0000259" key="1">
    <source>
        <dbReference type="Pfam" id="PF05050"/>
    </source>
</evidence>
<organism evidence="2">
    <name type="scientific">Desertifilum tharense IPPAS B-1220</name>
    <dbReference type="NCBI Taxonomy" id="1781255"/>
    <lineage>
        <taxon>Bacteria</taxon>
        <taxon>Bacillati</taxon>
        <taxon>Cyanobacteriota</taxon>
        <taxon>Cyanophyceae</taxon>
        <taxon>Desertifilales</taxon>
        <taxon>Desertifilaceae</taxon>
        <taxon>Desertifilum</taxon>
    </lineage>
</organism>
<dbReference type="PANTHER" id="PTHR34203">
    <property type="entry name" value="METHYLTRANSFERASE, FKBM FAMILY PROTEIN"/>
    <property type="match status" value="1"/>
</dbReference>
<accession>A0A1E5QMW0</accession>
<proteinExistence type="predicted"/>
<name>A0A1E5QMW0_9CYAN</name>
<evidence type="ECO:0000313" key="2">
    <source>
        <dbReference type="EMBL" id="OEJ75934.1"/>
    </source>
</evidence>
<dbReference type="InterPro" id="IPR029063">
    <property type="entry name" value="SAM-dependent_MTases_sf"/>
</dbReference>
<dbReference type="Pfam" id="PF05050">
    <property type="entry name" value="Methyltransf_21"/>
    <property type="match status" value="1"/>
</dbReference>
<feature type="domain" description="Methyltransferase FkbM" evidence="1">
    <location>
        <begin position="24"/>
        <end position="175"/>
    </location>
</feature>
<comment type="caution">
    <text evidence="2">The sequence shown here is derived from an EMBL/GenBank/DDBJ whole genome shotgun (WGS) entry which is preliminary data.</text>
</comment>
<dbReference type="STRING" id="1781255.BH720_06540"/>
<dbReference type="AlphaFoldDB" id="A0A1E5QMW0"/>
<dbReference type="Gene3D" id="3.40.50.150">
    <property type="entry name" value="Vaccinia Virus protein VP39"/>
    <property type="match status" value="1"/>
</dbReference>
<dbReference type="SUPFAM" id="SSF53335">
    <property type="entry name" value="S-adenosyl-L-methionine-dependent methyltransferases"/>
    <property type="match status" value="1"/>
</dbReference>
<sequence length="207" mass="23156">MAIGISLHDCYGLKRFKYLENIVDIGANIGVFTLYASLLFPKAKIAAYEPFLPTFENLKKNLEVQGNVAIYPYAVGDSNREVELNYQGDASACYVSDSSSINSIEHQKTCMKSFDEIANQFNSPIGLLKLDCEGSEYEIMRCASFETVRYVVGELHTCPQGTPELGLEILKERGFIIDKWLPYPDGKAGDVWARNARNTGCEEDWLA</sequence>
<dbReference type="InterPro" id="IPR052514">
    <property type="entry name" value="SAM-dependent_MTase"/>
</dbReference>
<gene>
    <name evidence="2" type="ORF">BH720_06540</name>
</gene>
<dbReference type="NCBIfam" id="TIGR01444">
    <property type="entry name" value="fkbM_fam"/>
    <property type="match status" value="1"/>
</dbReference>
<dbReference type="EMBL" id="MJGC01000042">
    <property type="protein sequence ID" value="OEJ75934.1"/>
    <property type="molecule type" value="Genomic_DNA"/>
</dbReference>